<dbReference type="AlphaFoldDB" id="A0A7G6VX21"/>
<evidence type="ECO:0000313" key="2">
    <source>
        <dbReference type="EMBL" id="QNE06286.1"/>
    </source>
</evidence>
<dbReference type="Pfam" id="PF02104">
    <property type="entry name" value="SURF1"/>
    <property type="match status" value="1"/>
</dbReference>
<feature type="transmembrane region" description="Helical" evidence="1">
    <location>
        <begin position="164"/>
        <end position="184"/>
    </location>
</feature>
<accession>A0A7G6VX21</accession>
<keyword evidence="1" id="KW-1003">Cell membrane</keyword>
<sequence length="194" mass="21352">MTRRLPIIPTILVLAAVAVMIGLGVWQLQRASWKHELLTRYADAAQDDTAVAWPASSDQYDDLYYRRSSFTCAEVLGRDAIAGRNSDGEAGWVQIARCRTARGDPAAVQLGWAQDPQPISWNGGEVTGRITRYGEGIRLVADPPAEGLAANAAPDPRALPDNHMAYAFQWFFFAITALVIYFLALRRMQAKSAD</sequence>
<gene>
    <name evidence="2" type="ORF">H4O24_06695</name>
</gene>
<reference evidence="2 3" key="1">
    <citation type="submission" date="2020-08" db="EMBL/GenBank/DDBJ databases">
        <authorList>
            <person name="Liu G."/>
            <person name="Sun C."/>
        </authorList>
    </citation>
    <scope>NUCLEOTIDE SEQUENCE [LARGE SCALE GENOMIC DNA]</scope>
    <source>
        <strain evidence="2 3">OT19</strain>
    </source>
</reference>
<organism evidence="2 3">
    <name type="scientific">Croceicoccus marinus</name>
    <dbReference type="NCBI Taxonomy" id="450378"/>
    <lineage>
        <taxon>Bacteria</taxon>
        <taxon>Pseudomonadati</taxon>
        <taxon>Pseudomonadota</taxon>
        <taxon>Alphaproteobacteria</taxon>
        <taxon>Sphingomonadales</taxon>
        <taxon>Erythrobacteraceae</taxon>
        <taxon>Croceicoccus</taxon>
    </lineage>
</organism>
<keyword evidence="1" id="KW-0472">Membrane</keyword>
<dbReference type="GO" id="GO:0005886">
    <property type="term" value="C:plasma membrane"/>
    <property type="evidence" value="ECO:0007669"/>
    <property type="project" value="UniProtKB-SubCell"/>
</dbReference>
<dbReference type="InterPro" id="IPR002994">
    <property type="entry name" value="Surf1/Shy1"/>
</dbReference>
<evidence type="ECO:0000256" key="1">
    <source>
        <dbReference type="RuleBase" id="RU363076"/>
    </source>
</evidence>
<keyword evidence="1" id="KW-0812">Transmembrane</keyword>
<protein>
    <recommendedName>
        <fullName evidence="1">SURF1-like protein</fullName>
    </recommendedName>
</protein>
<dbReference type="CDD" id="cd06662">
    <property type="entry name" value="SURF1"/>
    <property type="match status" value="1"/>
</dbReference>
<feature type="transmembrane region" description="Helical" evidence="1">
    <location>
        <begin position="7"/>
        <end position="28"/>
    </location>
</feature>
<dbReference type="Proteomes" id="UP000515297">
    <property type="component" value="Chromosome"/>
</dbReference>
<comment type="subcellular location">
    <subcellularLocation>
        <location evidence="1">Cell membrane</location>
        <topology evidence="1">Multi-pass membrane protein</topology>
    </subcellularLocation>
</comment>
<dbReference type="RefSeq" id="WP_185885291.1">
    <property type="nucleotide sequence ID" value="NZ_CP060052.1"/>
</dbReference>
<comment type="similarity">
    <text evidence="1">Belongs to the SURF1 family.</text>
</comment>
<proteinExistence type="inferred from homology"/>
<dbReference type="EMBL" id="CP060052">
    <property type="protein sequence ID" value="QNE06286.1"/>
    <property type="molecule type" value="Genomic_DNA"/>
</dbReference>
<evidence type="ECO:0000313" key="3">
    <source>
        <dbReference type="Proteomes" id="UP000515297"/>
    </source>
</evidence>
<keyword evidence="1" id="KW-1133">Transmembrane helix</keyword>
<name>A0A7G6VX21_9SPHN</name>